<protein>
    <recommendedName>
        <fullName evidence="3">Replication-relaxation</fullName>
    </recommendedName>
</protein>
<accession>A0AAW6SRR6</accession>
<dbReference type="Pfam" id="PF13814">
    <property type="entry name" value="Replic_Relax"/>
    <property type="match status" value="1"/>
</dbReference>
<organism evidence="1 2">
    <name type="scientific">Heyndrickxia oleronia</name>
    <dbReference type="NCBI Taxonomy" id="38875"/>
    <lineage>
        <taxon>Bacteria</taxon>
        <taxon>Bacillati</taxon>
        <taxon>Bacillota</taxon>
        <taxon>Bacilli</taxon>
        <taxon>Bacillales</taxon>
        <taxon>Bacillaceae</taxon>
        <taxon>Heyndrickxia</taxon>
    </lineage>
</organism>
<reference evidence="1" key="1">
    <citation type="submission" date="2023-03" db="EMBL/GenBank/DDBJ databases">
        <title>Bacterial isolates from washroom surfaces on a university campus.</title>
        <authorList>
            <person name="Holman D.B."/>
            <person name="Gzyl K.E."/>
            <person name="Taheri A.E."/>
        </authorList>
    </citation>
    <scope>NUCLEOTIDE SEQUENCE</scope>
    <source>
        <strain evidence="1">RD03</strain>
    </source>
</reference>
<comment type="caution">
    <text evidence="1">The sequence shown here is derived from an EMBL/GenBank/DDBJ whole genome shotgun (WGS) entry which is preliminary data.</text>
</comment>
<dbReference type="InterPro" id="IPR025855">
    <property type="entry name" value="Replic_Relax"/>
</dbReference>
<dbReference type="Proteomes" id="UP001159179">
    <property type="component" value="Unassembled WGS sequence"/>
</dbReference>
<gene>
    <name evidence="1" type="ORF">P5X88_11305</name>
</gene>
<dbReference type="AlphaFoldDB" id="A0AAW6SRR6"/>
<evidence type="ECO:0008006" key="3">
    <source>
        <dbReference type="Google" id="ProtNLM"/>
    </source>
</evidence>
<proteinExistence type="predicted"/>
<name>A0AAW6SRR6_9BACI</name>
<evidence type="ECO:0000313" key="1">
    <source>
        <dbReference type="EMBL" id="MDH5161530.1"/>
    </source>
</evidence>
<dbReference type="RefSeq" id="WP_216384786.1">
    <property type="nucleotide sequence ID" value="NZ_JAHLNB010000007.1"/>
</dbReference>
<evidence type="ECO:0000313" key="2">
    <source>
        <dbReference type="Proteomes" id="UP001159179"/>
    </source>
</evidence>
<dbReference type="EMBL" id="JAROYP010000005">
    <property type="protein sequence ID" value="MDH5161530.1"/>
    <property type="molecule type" value="Genomic_DNA"/>
</dbReference>
<sequence>MILSKQSRIESLLTTIDQLGMVTIRQLRQKHDLKSYRNACRVVKQLEPYIHTTFFNKEKVLYLNKSGVDLIGSTRDIKRNPAFIKHSLLANEVYFHFNCPLDWKREHIIELESIKQGIIFSGLKLTYKKVIADAKFERNGYMHLIEIDNARKMIENHKKIDSYVEVMKQINHTIPVLYVFTLSKDRKRKFESWIKQNNLRAHVHTFDEIK</sequence>